<keyword evidence="1" id="KW-0732">Signal</keyword>
<accession>A0AAE5CCS6</accession>
<dbReference type="AlphaFoldDB" id="A0AAE5CCS6"/>
<name>A0AAE5CCS6_9BACT</name>
<feature type="signal peptide" evidence="1">
    <location>
        <begin position="1"/>
        <end position="32"/>
    </location>
</feature>
<evidence type="ECO:0000313" key="2">
    <source>
        <dbReference type="EMBL" id="NIR76368.1"/>
    </source>
</evidence>
<evidence type="ECO:0000313" key="3">
    <source>
        <dbReference type="Proteomes" id="UP000702544"/>
    </source>
</evidence>
<evidence type="ECO:0008006" key="4">
    <source>
        <dbReference type="Google" id="ProtNLM"/>
    </source>
</evidence>
<sequence>MPQSMMPIRRATTRIVLLASLLLGAAPSAVHAQFRDDPSAAECRRWLQDLSAGGEAALDVLQFGWVAGCREEAVVPLASAIRSSRAEGDPEFLYALVKEAAQIRDERILDAALEVATANGASEPARAAAIVVLATQFGGDLDYPGVEGAALLTEPLPDEGLCGPGLSPVPRTVENPLPPGSGRRVAAAFDQLALHGPRLLRNLARCARTALGSDIPPQIDVSESSIENRCGTTYRVHNNTPLWLVYQFRVPATGESGDLPIGARLRREFTTRTEGTVELRYDGRLVDTAEPGRACR</sequence>
<evidence type="ECO:0000256" key="1">
    <source>
        <dbReference type="SAM" id="SignalP"/>
    </source>
</evidence>
<proteinExistence type="predicted"/>
<comment type="caution">
    <text evidence="2">The sequence shown here is derived from an EMBL/GenBank/DDBJ whole genome shotgun (WGS) entry which is preliminary data.</text>
</comment>
<organism evidence="2 3">
    <name type="scientific">Candidatus Kutchimonas denitrificans</name>
    <dbReference type="NCBI Taxonomy" id="3056748"/>
    <lineage>
        <taxon>Bacteria</taxon>
        <taxon>Pseudomonadati</taxon>
        <taxon>Gemmatimonadota</taxon>
        <taxon>Gemmatimonadia</taxon>
        <taxon>Candidatus Palauibacterales</taxon>
        <taxon>Candidatus Palauibacteraceae</taxon>
        <taxon>Candidatus Kutchimonas</taxon>
    </lineage>
</organism>
<gene>
    <name evidence="2" type="ORF">GWO12_14855</name>
</gene>
<dbReference type="Proteomes" id="UP000702544">
    <property type="component" value="Unassembled WGS sequence"/>
</dbReference>
<protein>
    <recommendedName>
        <fullName evidence="4">Sel1 repeat family protein</fullName>
    </recommendedName>
</protein>
<reference evidence="2 3" key="1">
    <citation type="submission" date="2020-01" db="EMBL/GenBank/DDBJ databases">
        <title>Genomes assembled from Gulf of Kutch pelagic sediment metagenomes.</title>
        <authorList>
            <person name="Chandrashekar M."/>
            <person name="Mahajan M.S."/>
            <person name="Dave K.J."/>
            <person name="Vatsa P."/>
            <person name="Nathani N.M."/>
        </authorList>
    </citation>
    <scope>NUCLEOTIDE SEQUENCE [LARGE SCALE GENOMIC DNA]</scope>
    <source>
        <strain evidence="2">KS3-K002</strain>
    </source>
</reference>
<feature type="chain" id="PRO_5042297283" description="Sel1 repeat family protein" evidence="1">
    <location>
        <begin position="33"/>
        <end position="296"/>
    </location>
</feature>
<dbReference type="EMBL" id="JAACAK010000124">
    <property type="protein sequence ID" value="NIR76368.1"/>
    <property type="molecule type" value="Genomic_DNA"/>
</dbReference>